<comment type="caution">
    <text evidence="2">The sequence shown here is derived from an EMBL/GenBank/DDBJ whole genome shotgun (WGS) entry which is preliminary data.</text>
</comment>
<feature type="domain" description="N-acetyltransferase" evidence="1">
    <location>
        <begin position="26"/>
        <end position="175"/>
    </location>
</feature>
<name>A0AAD9MUV9_9ANNE</name>
<dbReference type="PANTHER" id="PTHR47403:SF6">
    <property type="entry name" value="N-ACETYLTRANSFERASE DOMAIN-CONTAINING PROTEIN"/>
    <property type="match status" value="1"/>
</dbReference>
<accession>A0AAD9MUV9</accession>
<dbReference type="Gene3D" id="3.40.630.30">
    <property type="match status" value="1"/>
</dbReference>
<gene>
    <name evidence="2" type="ORF">LSH36_713g01139</name>
</gene>
<organism evidence="2 3">
    <name type="scientific">Paralvinella palmiformis</name>
    <dbReference type="NCBI Taxonomy" id="53620"/>
    <lineage>
        <taxon>Eukaryota</taxon>
        <taxon>Metazoa</taxon>
        <taxon>Spiralia</taxon>
        <taxon>Lophotrochozoa</taxon>
        <taxon>Annelida</taxon>
        <taxon>Polychaeta</taxon>
        <taxon>Sedentaria</taxon>
        <taxon>Canalipalpata</taxon>
        <taxon>Terebellida</taxon>
        <taxon>Terebelliformia</taxon>
        <taxon>Alvinellidae</taxon>
        <taxon>Paralvinella</taxon>
    </lineage>
</organism>
<dbReference type="CDD" id="cd04301">
    <property type="entry name" value="NAT_SF"/>
    <property type="match status" value="1"/>
</dbReference>
<dbReference type="GO" id="GO:0016747">
    <property type="term" value="F:acyltransferase activity, transferring groups other than amino-acyl groups"/>
    <property type="evidence" value="ECO:0007669"/>
    <property type="project" value="InterPro"/>
</dbReference>
<proteinExistence type="predicted"/>
<protein>
    <recommendedName>
        <fullName evidence="1">N-acetyltransferase domain-containing protein</fullName>
    </recommendedName>
</protein>
<dbReference type="PANTHER" id="PTHR47403">
    <property type="entry name" value="LOC100145250 PROTEIN"/>
    <property type="match status" value="1"/>
</dbReference>
<evidence type="ECO:0000259" key="1">
    <source>
        <dbReference type="PROSITE" id="PS51186"/>
    </source>
</evidence>
<dbReference type="AlphaFoldDB" id="A0AAD9MUV9"/>
<dbReference type="PROSITE" id="PS51186">
    <property type="entry name" value="GNAT"/>
    <property type="match status" value="1"/>
</dbReference>
<evidence type="ECO:0000313" key="2">
    <source>
        <dbReference type="EMBL" id="KAK2144998.1"/>
    </source>
</evidence>
<dbReference type="EMBL" id="JAODUP010000713">
    <property type="protein sequence ID" value="KAK2144998.1"/>
    <property type="molecule type" value="Genomic_DNA"/>
</dbReference>
<sequence>MAVPAILNDTNFKELVREGSFMNTSFRVRLATHADYDAVMKIDEDVAGGGDYLPSSYHDMMDNSRTHCFLAELDGEMIAFVCYWIDGFSNTMTTSTAGRVNPKYRHRGLYVHFTELVELEMKKLYPSLLFDWSVSIVSESVIKRFELADGRLIEKKLYVVGSMHHENIQANKDLVNLPLKVHSPNSSELMDLLNNKEVLNYLYPQGVFIHANRYKPFPASQHFIHTVVVKEPVIISGKLESHDLGLSTLNVDSCSMCVRLTICYDGTPDERIIKAHILKATETMATLCTPLIDELHSKNKSTYEKECLEGQSDKPKIRLSVLFPSAVDPRSVWEFIRETYHCEQLDKPSLYFGLFEKPYK</sequence>
<keyword evidence="3" id="KW-1185">Reference proteome</keyword>
<dbReference type="InterPro" id="IPR000182">
    <property type="entry name" value="GNAT_dom"/>
</dbReference>
<dbReference type="InterPro" id="IPR016181">
    <property type="entry name" value="Acyl_CoA_acyltransferase"/>
</dbReference>
<dbReference type="SUPFAM" id="SSF55729">
    <property type="entry name" value="Acyl-CoA N-acyltransferases (Nat)"/>
    <property type="match status" value="1"/>
</dbReference>
<dbReference type="Proteomes" id="UP001208570">
    <property type="component" value="Unassembled WGS sequence"/>
</dbReference>
<evidence type="ECO:0000313" key="3">
    <source>
        <dbReference type="Proteomes" id="UP001208570"/>
    </source>
</evidence>
<reference evidence="2" key="1">
    <citation type="journal article" date="2023" name="Mol. Biol. Evol.">
        <title>Third-Generation Sequencing Reveals the Adaptive Role of the Epigenome in Three Deep-Sea Polychaetes.</title>
        <authorList>
            <person name="Perez M."/>
            <person name="Aroh O."/>
            <person name="Sun Y."/>
            <person name="Lan Y."/>
            <person name="Juniper S.K."/>
            <person name="Young C.R."/>
            <person name="Angers B."/>
            <person name="Qian P.Y."/>
        </authorList>
    </citation>
    <scope>NUCLEOTIDE SEQUENCE</scope>
    <source>
        <strain evidence="2">P08H-3</strain>
    </source>
</reference>